<gene>
    <name evidence="2" type="ORF">OV079_49070</name>
</gene>
<dbReference type="Proteomes" id="UP001150924">
    <property type="component" value="Unassembled WGS sequence"/>
</dbReference>
<reference evidence="2" key="1">
    <citation type="submission" date="2022-11" db="EMBL/GenBank/DDBJ databases">
        <title>Minimal conservation of predation-associated metabolite biosynthetic gene clusters underscores biosynthetic potential of Myxococcota including descriptions for ten novel species: Archangium lansinium sp. nov., Myxococcus landrumus sp. nov., Nannocystis bai.</title>
        <authorList>
            <person name="Ahearne A."/>
            <person name="Stevens C."/>
            <person name="Phillips K."/>
        </authorList>
    </citation>
    <scope>NUCLEOTIDE SEQUENCE</scope>
    <source>
        <strain evidence="2">Na p29</strain>
    </source>
</reference>
<evidence type="ECO:0000313" key="3">
    <source>
        <dbReference type="Proteomes" id="UP001150924"/>
    </source>
</evidence>
<comment type="caution">
    <text evidence="2">The sequence shown here is derived from an EMBL/GenBank/DDBJ whole genome shotgun (WGS) entry which is preliminary data.</text>
</comment>
<feature type="transmembrane region" description="Helical" evidence="1">
    <location>
        <begin position="85"/>
        <end position="105"/>
    </location>
</feature>
<dbReference type="InterPro" id="IPR013879">
    <property type="entry name" value="DUF1761"/>
</dbReference>
<keyword evidence="1" id="KW-0812">Transmembrane</keyword>
<keyword evidence="1" id="KW-0472">Membrane</keyword>
<dbReference type="EMBL" id="JAPNKE010000002">
    <property type="protein sequence ID" value="MCY1013353.1"/>
    <property type="molecule type" value="Genomic_DNA"/>
</dbReference>
<keyword evidence="3" id="KW-1185">Reference proteome</keyword>
<dbReference type="Pfam" id="PF08570">
    <property type="entry name" value="DUF1761"/>
    <property type="match status" value="1"/>
</dbReference>
<feature type="transmembrane region" description="Helical" evidence="1">
    <location>
        <begin position="117"/>
        <end position="137"/>
    </location>
</feature>
<proteinExistence type="predicted"/>
<evidence type="ECO:0000256" key="1">
    <source>
        <dbReference type="SAM" id="Phobius"/>
    </source>
</evidence>
<organism evidence="2 3">
    <name type="scientific">Nannocystis pusilla</name>
    <dbReference type="NCBI Taxonomy" id="889268"/>
    <lineage>
        <taxon>Bacteria</taxon>
        <taxon>Pseudomonadati</taxon>
        <taxon>Myxococcota</taxon>
        <taxon>Polyangia</taxon>
        <taxon>Nannocystales</taxon>
        <taxon>Nannocystaceae</taxon>
        <taxon>Nannocystis</taxon>
    </lineage>
</organism>
<accession>A0A9X3F7U4</accession>
<name>A0A9X3F7U4_9BACT</name>
<protein>
    <submittedName>
        <fullName evidence="2">DUF1761 domain-containing protein</fullName>
    </submittedName>
</protein>
<dbReference type="AlphaFoldDB" id="A0A9X3F7U4"/>
<evidence type="ECO:0000313" key="2">
    <source>
        <dbReference type="EMBL" id="MCY1013353.1"/>
    </source>
</evidence>
<feature type="transmembrane region" description="Helical" evidence="1">
    <location>
        <begin position="12"/>
        <end position="36"/>
    </location>
</feature>
<sequence>MFVAFTDLNWIAVAIAFIVAAGLGGLYYGIAIARAYDVALGRVGKPAPAPSMVRNLGPAVCTLFTTVTTAVLLEALDITSLGEALGFGMVVGVGYLAAMTFQIALNPNFPHPLFYGLLNAPYFVLTSLTTSVIIVQLR</sequence>
<dbReference type="RefSeq" id="WP_267777219.1">
    <property type="nucleotide sequence ID" value="NZ_JAPNKE010000002.1"/>
</dbReference>
<keyword evidence="1" id="KW-1133">Transmembrane helix</keyword>